<comment type="caution">
    <text evidence="1">The sequence shown here is derived from an EMBL/GenBank/DDBJ whole genome shotgun (WGS) entry which is preliminary data.</text>
</comment>
<gene>
    <name evidence="1" type="ORF">O0I10_013110</name>
</gene>
<dbReference type="EMBL" id="JARTCD010000244">
    <property type="protein sequence ID" value="KAJ8651370.1"/>
    <property type="molecule type" value="Genomic_DNA"/>
</dbReference>
<proteinExistence type="predicted"/>
<dbReference type="RefSeq" id="XP_058336285.1">
    <property type="nucleotide sequence ID" value="XM_058492950.1"/>
</dbReference>
<dbReference type="AlphaFoldDB" id="A0AAD7UQQ3"/>
<reference evidence="1 2" key="1">
    <citation type="submission" date="2023-03" db="EMBL/GenBank/DDBJ databases">
        <title>Genome sequence of Lichtheimia ornata CBS 291.66.</title>
        <authorList>
            <person name="Mohabir J.T."/>
            <person name="Shea T.P."/>
            <person name="Kurbessoian T."/>
            <person name="Berby B."/>
            <person name="Fontaine J."/>
            <person name="Livny J."/>
            <person name="Gnirke A."/>
            <person name="Stajich J.E."/>
            <person name="Cuomo C.A."/>
        </authorList>
    </citation>
    <scope>NUCLEOTIDE SEQUENCE [LARGE SCALE GENOMIC DNA]</scope>
    <source>
        <strain evidence="1">CBS 291.66</strain>
    </source>
</reference>
<accession>A0AAD7UQQ3</accession>
<sequence>MEYPRYLALYYYLANKRYPLGATETDKRRLRDQARKYCSVNGRLYRKGEGNQVYPGREVLHQGNAEEVINKVI</sequence>
<protein>
    <submittedName>
        <fullName evidence="1">Uncharacterized protein</fullName>
    </submittedName>
</protein>
<dbReference type="Proteomes" id="UP001234581">
    <property type="component" value="Unassembled WGS sequence"/>
</dbReference>
<dbReference type="GeneID" id="83220402"/>
<evidence type="ECO:0000313" key="2">
    <source>
        <dbReference type="Proteomes" id="UP001234581"/>
    </source>
</evidence>
<keyword evidence="2" id="KW-1185">Reference proteome</keyword>
<evidence type="ECO:0000313" key="1">
    <source>
        <dbReference type="EMBL" id="KAJ8651370.1"/>
    </source>
</evidence>
<name>A0AAD7UQQ3_9FUNG</name>
<organism evidence="1 2">
    <name type="scientific">Lichtheimia ornata</name>
    <dbReference type="NCBI Taxonomy" id="688661"/>
    <lineage>
        <taxon>Eukaryota</taxon>
        <taxon>Fungi</taxon>
        <taxon>Fungi incertae sedis</taxon>
        <taxon>Mucoromycota</taxon>
        <taxon>Mucoromycotina</taxon>
        <taxon>Mucoromycetes</taxon>
        <taxon>Mucorales</taxon>
        <taxon>Lichtheimiaceae</taxon>
        <taxon>Lichtheimia</taxon>
    </lineage>
</organism>